<dbReference type="EMBL" id="JAGRRH010000001">
    <property type="protein sequence ID" value="KAG7374481.1"/>
    <property type="molecule type" value="Genomic_DNA"/>
</dbReference>
<dbReference type="GO" id="GO:0008146">
    <property type="term" value="F:sulfotransferase activity"/>
    <property type="evidence" value="ECO:0007669"/>
    <property type="project" value="InterPro"/>
</dbReference>
<gene>
    <name evidence="6" type="ORF">IV203_013576</name>
</gene>
<dbReference type="AlphaFoldDB" id="A0A9K3M774"/>
<keyword evidence="5" id="KW-1133">Transmembrane helix</keyword>
<dbReference type="PANTHER" id="PTHR10605:SF56">
    <property type="entry name" value="BIFUNCTIONAL HEPARAN SULFATE N-DEACETYLASE_N-SULFOTRANSFERASE"/>
    <property type="match status" value="1"/>
</dbReference>
<proteinExistence type="predicted"/>
<evidence type="ECO:0000256" key="5">
    <source>
        <dbReference type="SAM" id="Phobius"/>
    </source>
</evidence>
<feature type="transmembrane region" description="Helical" evidence="5">
    <location>
        <begin position="17"/>
        <end position="38"/>
    </location>
</feature>
<evidence type="ECO:0000256" key="3">
    <source>
        <dbReference type="PIRSR" id="PIRSR637359-2"/>
    </source>
</evidence>
<reference evidence="6" key="2">
    <citation type="submission" date="2021-04" db="EMBL/GenBank/DDBJ databases">
        <authorList>
            <person name="Podell S."/>
        </authorList>
    </citation>
    <scope>NUCLEOTIDE SEQUENCE</scope>
    <source>
        <strain evidence="6">Hildebrandi</strain>
    </source>
</reference>
<accession>A0A9K3M774</accession>
<dbReference type="OrthoDB" id="42496at2759"/>
<keyword evidence="1" id="KW-0808">Transferase</keyword>
<keyword evidence="5" id="KW-0812">Transmembrane</keyword>
<dbReference type="PANTHER" id="PTHR10605">
    <property type="entry name" value="HEPARAN SULFATE SULFOTRANSFERASE"/>
    <property type="match status" value="1"/>
</dbReference>
<protein>
    <submittedName>
        <fullName evidence="6">Sulfotransferase</fullName>
    </submittedName>
</protein>
<reference evidence="6" key="1">
    <citation type="journal article" date="2021" name="Sci. Rep.">
        <title>Diploid genomic architecture of Nitzschia inconspicua, an elite biomass production diatom.</title>
        <authorList>
            <person name="Oliver A."/>
            <person name="Podell S."/>
            <person name="Pinowska A."/>
            <person name="Traller J.C."/>
            <person name="Smith S.R."/>
            <person name="McClure R."/>
            <person name="Beliaev A."/>
            <person name="Bohutskyi P."/>
            <person name="Hill E.A."/>
            <person name="Rabines A."/>
            <person name="Zheng H."/>
            <person name="Allen L.Z."/>
            <person name="Kuo A."/>
            <person name="Grigoriev I.V."/>
            <person name="Allen A.E."/>
            <person name="Hazlebeck D."/>
            <person name="Allen E.E."/>
        </authorList>
    </citation>
    <scope>NUCLEOTIDE SEQUENCE</scope>
    <source>
        <strain evidence="6">Hildebrandi</strain>
    </source>
</reference>
<evidence type="ECO:0000313" key="6">
    <source>
        <dbReference type="EMBL" id="KAG7374481.1"/>
    </source>
</evidence>
<feature type="region of interest" description="Disordered" evidence="4">
    <location>
        <begin position="155"/>
        <end position="178"/>
    </location>
</feature>
<evidence type="ECO:0000256" key="4">
    <source>
        <dbReference type="SAM" id="MobiDB-lite"/>
    </source>
</evidence>
<organism evidence="6 7">
    <name type="scientific">Nitzschia inconspicua</name>
    <dbReference type="NCBI Taxonomy" id="303405"/>
    <lineage>
        <taxon>Eukaryota</taxon>
        <taxon>Sar</taxon>
        <taxon>Stramenopiles</taxon>
        <taxon>Ochrophyta</taxon>
        <taxon>Bacillariophyta</taxon>
        <taxon>Bacillariophyceae</taxon>
        <taxon>Bacillariophycidae</taxon>
        <taxon>Bacillariales</taxon>
        <taxon>Bacillariaceae</taxon>
        <taxon>Nitzschia</taxon>
    </lineage>
</organism>
<feature type="active site" description="For sulfotransferase activity" evidence="2">
    <location>
        <position position="192"/>
    </location>
</feature>
<evidence type="ECO:0000256" key="2">
    <source>
        <dbReference type="PIRSR" id="PIRSR637359-1"/>
    </source>
</evidence>
<feature type="binding site" evidence="3">
    <location>
        <position position="285"/>
    </location>
    <ligand>
        <name>3'-phosphoadenylyl sulfate</name>
        <dbReference type="ChEBI" id="CHEBI:58339"/>
    </ligand>
</feature>
<dbReference type="InterPro" id="IPR037359">
    <property type="entry name" value="NST/OST"/>
</dbReference>
<evidence type="ECO:0000256" key="1">
    <source>
        <dbReference type="ARBA" id="ARBA00022679"/>
    </source>
</evidence>
<evidence type="ECO:0000313" key="7">
    <source>
        <dbReference type="Proteomes" id="UP000693970"/>
    </source>
</evidence>
<name>A0A9K3M774_9STRA</name>
<feature type="binding site" evidence="3">
    <location>
        <position position="293"/>
    </location>
    <ligand>
        <name>3'-phosphoadenylyl sulfate</name>
        <dbReference type="ChEBI" id="CHEBI:58339"/>
    </ligand>
</feature>
<comment type="caution">
    <text evidence="6">The sequence shown here is derived from an EMBL/GenBank/DDBJ whole genome shotgun (WGS) entry which is preliminary data.</text>
</comment>
<dbReference type="Proteomes" id="UP000693970">
    <property type="component" value="Unassembled WGS sequence"/>
</dbReference>
<keyword evidence="7" id="KW-1185">Reference proteome</keyword>
<sequence>MIFPFNKRTEVCRKSSLLVPSILLTLVILVLFIVSWVMEDSPMSSLNTIDESHEGNKFEYEQHHDHNSVVDVQYIVPKALLDVGVYKEDEDFENERGIKPTYWRFNSSLSWGPCLPPLTPIKQWEDRRNYTTSVNTESTEDFEYLRPIFQQHPSTSIHSTVDQSRKDYKSRQQQLQRGGGCRPGFLIIGAGKCGTSSLYHYLVGHPRVLPAFEKQIHYFKYHLTKPLGWYYSFFPTPRSFLEHGGLMTGEASPGYLPYPQVAKDVRRIMKQQPHHDLPKIIMVGRSPLERMYSSYRYNYVYPTLEYLRKGRHRGIPKDLSDEEYEKYLFSLEDFVRSELAQLKLCLNWVDRNNELHKGFGAQMTFDQWNNQAEFRDALMKRNQNSSDAKDGPPLIDLDGSCYGSKVSSTVLRPQWAELQTQNPEKVIVDQNLHLTQAMIGRSLYTFPLEWWYLVFDQTDIFFVCTEELSNPETMRELALNLGLPSYNFSQVVDEGAYNVGGHRGYDKATSWEELQAERGGATLDAAKNQTNGIPITPSLYEELQEFVRPYNERLFQLTGKRCQWQ</sequence>
<keyword evidence="5" id="KW-0472">Membrane</keyword>